<evidence type="ECO:0000313" key="9">
    <source>
        <dbReference type="EMBL" id="MBZ0156980.1"/>
    </source>
</evidence>
<sequence>MADNTTSTIFTAQQQQGRLDDAGVFPKVVLIDSVSYCNLLCSMCVHKKMTRPKGIMPWNLFTRIIDEVAAEDKDARVWMVFFGEALILKRRDPSIFDMIAYAKGKGLTDVVLNSNANLLDDHAARGLINAGLDAIYIGLDAFTPETYAKVRVGGNYRKTVDNILHLIELKKEMRAAKPEIFVQFVEMDSNRAEKEDFIRFWNSHGVKVKIRPKVSWAGMIDAPNLVLGNEERWPCYWAMRTMSITDTGKVVTCAVDLDARFIAGDITKQTLKEVWNGTLKELRRLHNEKRFGELPENCRDCRDWQSARADYHSINS</sequence>
<reference evidence="9" key="2">
    <citation type="submission" date="2021-08" db="EMBL/GenBank/DDBJ databases">
        <authorList>
            <person name="Dalcin Martins P."/>
        </authorList>
    </citation>
    <scope>NUCLEOTIDE SEQUENCE</scope>
    <source>
        <strain evidence="9">MAG_39</strain>
    </source>
</reference>
<dbReference type="GO" id="GO:0003824">
    <property type="term" value="F:catalytic activity"/>
    <property type="evidence" value="ECO:0007669"/>
    <property type="project" value="InterPro"/>
</dbReference>
<dbReference type="PANTHER" id="PTHR11228">
    <property type="entry name" value="RADICAL SAM DOMAIN PROTEIN"/>
    <property type="match status" value="1"/>
</dbReference>
<dbReference type="CDD" id="cd21109">
    <property type="entry name" value="SPASM"/>
    <property type="match status" value="1"/>
</dbReference>
<dbReference type="InterPro" id="IPR034391">
    <property type="entry name" value="AdoMet-like_SPASM_containing"/>
</dbReference>
<accession>A0A953JD99</accession>
<keyword evidence="3" id="KW-0949">S-adenosyl-L-methionine</keyword>
<feature type="domain" description="4Fe4S-binding SPASM" evidence="8">
    <location>
        <begin position="235"/>
        <end position="301"/>
    </location>
</feature>
<dbReference type="InterPro" id="IPR007197">
    <property type="entry name" value="rSAM"/>
</dbReference>
<dbReference type="Pfam" id="PF04055">
    <property type="entry name" value="Radical_SAM"/>
    <property type="match status" value="1"/>
</dbReference>
<keyword evidence="5" id="KW-0408">Iron</keyword>
<dbReference type="Gene3D" id="3.20.20.70">
    <property type="entry name" value="Aldolase class I"/>
    <property type="match status" value="1"/>
</dbReference>
<dbReference type="AlphaFoldDB" id="A0A953JD99"/>
<evidence type="ECO:0000256" key="5">
    <source>
        <dbReference type="ARBA" id="ARBA00023004"/>
    </source>
</evidence>
<dbReference type="SUPFAM" id="SSF102114">
    <property type="entry name" value="Radical SAM enzymes"/>
    <property type="match status" value="1"/>
</dbReference>
<feature type="domain" description="Radical SAM core" evidence="7">
    <location>
        <begin position="35"/>
        <end position="169"/>
    </location>
</feature>
<evidence type="ECO:0000256" key="6">
    <source>
        <dbReference type="ARBA" id="ARBA00023014"/>
    </source>
</evidence>
<dbReference type="InterPro" id="IPR050377">
    <property type="entry name" value="Radical_SAM_PqqE_MftC-like"/>
</dbReference>
<dbReference type="InterPro" id="IPR023885">
    <property type="entry name" value="4Fe4S-binding_SPASM_dom"/>
</dbReference>
<dbReference type="SFLD" id="SFLDG01067">
    <property type="entry name" value="SPASM/twitch_domain_containing"/>
    <property type="match status" value="1"/>
</dbReference>
<protein>
    <submittedName>
        <fullName evidence="9">Radical SAM protein</fullName>
    </submittedName>
</protein>
<dbReference type="PANTHER" id="PTHR11228:SF34">
    <property type="entry name" value="TUNGSTEN-CONTAINING ALDEHYDE FERREDOXIN OXIDOREDUCTASE COFACTOR MODIFYING PROTEIN"/>
    <property type="match status" value="1"/>
</dbReference>
<evidence type="ECO:0000313" key="10">
    <source>
        <dbReference type="Proteomes" id="UP000705867"/>
    </source>
</evidence>
<gene>
    <name evidence="9" type="ORF">K8I29_12320</name>
</gene>
<name>A0A953JD99_9BACT</name>
<dbReference type="GO" id="GO:0046872">
    <property type="term" value="F:metal ion binding"/>
    <property type="evidence" value="ECO:0007669"/>
    <property type="project" value="UniProtKB-KW"/>
</dbReference>
<keyword evidence="4" id="KW-0479">Metal-binding</keyword>
<dbReference type="GO" id="GO:0051536">
    <property type="term" value="F:iron-sulfur cluster binding"/>
    <property type="evidence" value="ECO:0007669"/>
    <property type="project" value="UniProtKB-KW"/>
</dbReference>
<keyword evidence="2" id="KW-0004">4Fe-4S</keyword>
<evidence type="ECO:0000259" key="7">
    <source>
        <dbReference type="Pfam" id="PF04055"/>
    </source>
</evidence>
<comment type="cofactor">
    <cofactor evidence="1">
        <name>[4Fe-4S] cluster</name>
        <dbReference type="ChEBI" id="CHEBI:49883"/>
    </cofactor>
</comment>
<evidence type="ECO:0000256" key="2">
    <source>
        <dbReference type="ARBA" id="ARBA00022485"/>
    </source>
</evidence>
<comment type="caution">
    <text evidence="9">The sequence shown here is derived from an EMBL/GenBank/DDBJ whole genome shotgun (WGS) entry which is preliminary data.</text>
</comment>
<evidence type="ECO:0000256" key="3">
    <source>
        <dbReference type="ARBA" id="ARBA00022691"/>
    </source>
</evidence>
<dbReference type="SFLD" id="SFLDS00029">
    <property type="entry name" value="Radical_SAM"/>
    <property type="match status" value="1"/>
</dbReference>
<evidence type="ECO:0000259" key="8">
    <source>
        <dbReference type="Pfam" id="PF13186"/>
    </source>
</evidence>
<dbReference type="InterPro" id="IPR013785">
    <property type="entry name" value="Aldolase_TIM"/>
</dbReference>
<dbReference type="InterPro" id="IPR058240">
    <property type="entry name" value="rSAM_sf"/>
</dbReference>
<dbReference type="EMBL" id="JAIOIV010000100">
    <property type="protein sequence ID" value="MBZ0156980.1"/>
    <property type="molecule type" value="Genomic_DNA"/>
</dbReference>
<proteinExistence type="predicted"/>
<dbReference type="SFLD" id="SFLDG01387">
    <property type="entry name" value="BtrN-like_SPASM_domain_contain"/>
    <property type="match status" value="1"/>
</dbReference>
<dbReference type="CDD" id="cd01335">
    <property type="entry name" value="Radical_SAM"/>
    <property type="match status" value="1"/>
</dbReference>
<evidence type="ECO:0000256" key="1">
    <source>
        <dbReference type="ARBA" id="ARBA00001966"/>
    </source>
</evidence>
<dbReference type="Proteomes" id="UP000705867">
    <property type="component" value="Unassembled WGS sequence"/>
</dbReference>
<keyword evidence="6" id="KW-0411">Iron-sulfur</keyword>
<reference evidence="9" key="1">
    <citation type="journal article" date="2021" name="bioRxiv">
        <title>Unraveling nitrogen, sulfur and carbon metabolic pathways and microbial community transcriptional responses to substrate deprivation and toxicity stresses in a bioreactor mimicking anoxic brackish coastal sediment conditions.</title>
        <authorList>
            <person name="Martins P.D."/>
            <person name="Echeveste M.J."/>
            <person name="Arshad A."/>
            <person name="Kurth J."/>
            <person name="Ouboter H."/>
            <person name="Jetten M.S.M."/>
            <person name="Welte C.U."/>
        </authorList>
    </citation>
    <scope>NUCLEOTIDE SEQUENCE</scope>
    <source>
        <strain evidence="9">MAG_39</strain>
    </source>
</reference>
<organism evidence="9 10">
    <name type="scientific">Candidatus Nitrobium versatile</name>
    <dbReference type="NCBI Taxonomy" id="2884831"/>
    <lineage>
        <taxon>Bacteria</taxon>
        <taxon>Pseudomonadati</taxon>
        <taxon>Nitrospirota</taxon>
        <taxon>Nitrospiria</taxon>
        <taxon>Nitrospirales</taxon>
        <taxon>Nitrospiraceae</taxon>
        <taxon>Candidatus Nitrobium</taxon>
    </lineage>
</organism>
<dbReference type="Pfam" id="PF13186">
    <property type="entry name" value="SPASM"/>
    <property type="match status" value="1"/>
</dbReference>
<evidence type="ECO:0000256" key="4">
    <source>
        <dbReference type="ARBA" id="ARBA00022723"/>
    </source>
</evidence>